<name>A0ABS0SF29_9HYPH</name>
<evidence type="ECO:0000256" key="4">
    <source>
        <dbReference type="ARBA" id="ARBA00023157"/>
    </source>
</evidence>
<dbReference type="EMBL" id="JADGMQ010000007">
    <property type="protein sequence ID" value="MBI1621235.1"/>
    <property type="molecule type" value="Genomic_DNA"/>
</dbReference>
<protein>
    <submittedName>
        <fullName evidence="5">Tannase/feruloyl esterase family alpha/beta hydrolase</fullName>
    </submittedName>
</protein>
<dbReference type="PANTHER" id="PTHR33938:SF15">
    <property type="entry name" value="FERULOYL ESTERASE B-RELATED"/>
    <property type="match status" value="1"/>
</dbReference>
<dbReference type="PANTHER" id="PTHR33938">
    <property type="entry name" value="FERULOYL ESTERASE B-RELATED"/>
    <property type="match status" value="1"/>
</dbReference>
<sequence>MLVGDPVSNLTGLKLAHLQSSGGFYKDGGAGWVSPELAVIVTKEVYAQCDPLDGVEDGWIANFEGCSPDLSSLLCEADNQENCLTQAQIDAVNNVARPVELEYEIANGLTGHSGYPWGNVAWQGSFAGSRPQPSTPAPNVGGNDSYVYGLGDGYHRFMIAQDAEAVSLGFDPNDESVRDRIVEVSSILDATNPDLSPLHARNGKLILYAGGASEVPPAEVAAYWKRVLETVGEDKVAEFSRFYIFPSINHGGVGPEGMPNQSDLFSALEAWVETGEAPGELINQSKSGEITRPLCQYPTWPQYQSGDVNAASSFKCVN</sequence>
<gene>
    <name evidence="5" type="ORF">IOD40_11235</name>
</gene>
<keyword evidence="6" id="KW-1185">Reference proteome</keyword>
<evidence type="ECO:0000313" key="6">
    <source>
        <dbReference type="Proteomes" id="UP000601789"/>
    </source>
</evidence>
<keyword evidence="1" id="KW-0719">Serine esterase</keyword>
<keyword evidence="4" id="KW-1015">Disulfide bond</keyword>
<dbReference type="GO" id="GO:0016787">
    <property type="term" value="F:hydrolase activity"/>
    <property type="evidence" value="ECO:0007669"/>
    <property type="project" value="UniProtKB-KW"/>
</dbReference>
<accession>A0ABS0SF29</accession>
<evidence type="ECO:0000313" key="5">
    <source>
        <dbReference type="EMBL" id="MBI1621235.1"/>
    </source>
</evidence>
<organism evidence="5 6">
    <name type="scientific">Aquamicrobium zhengzhouense</name>
    <dbReference type="NCBI Taxonomy" id="2781738"/>
    <lineage>
        <taxon>Bacteria</taxon>
        <taxon>Pseudomonadati</taxon>
        <taxon>Pseudomonadota</taxon>
        <taxon>Alphaproteobacteria</taxon>
        <taxon>Hyphomicrobiales</taxon>
        <taxon>Phyllobacteriaceae</taxon>
        <taxon>Aquamicrobium</taxon>
    </lineage>
</organism>
<proteinExistence type="predicted"/>
<dbReference type="Pfam" id="PF07519">
    <property type="entry name" value="Tannase"/>
    <property type="match status" value="1"/>
</dbReference>
<keyword evidence="3 5" id="KW-0378">Hydrolase</keyword>
<evidence type="ECO:0000256" key="2">
    <source>
        <dbReference type="ARBA" id="ARBA00022729"/>
    </source>
</evidence>
<comment type="caution">
    <text evidence="5">The sequence shown here is derived from an EMBL/GenBank/DDBJ whole genome shotgun (WGS) entry which is preliminary data.</text>
</comment>
<dbReference type="InterPro" id="IPR011118">
    <property type="entry name" value="Tannase/feruloyl_esterase"/>
</dbReference>
<reference evidence="5 6" key="1">
    <citation type="submission" date="2020-10" db="EMBL/GenBank/DDBJ databases">
        <title>Aquamicrobium zhengzhouensis sp. nov., a exopolysaccharide producing bacterium isolated from farmland soil.</title>
        <authorList>
            <person name="Wang X."/>
        </authorList>
    </citation>
    <scope>NUCLEOTIDE SEQUENCE [LARGE SCALE GENOMIC DNA]</scope>
    <source>
        <strain evidence="6">cd-1</strain>
    </source>
</reference>
<keyword evidence="2" id="KW-0732">Signal</keyword>
<evidence type="ECO:0000256" key="3">
    <source>
        <dbReference type="ARBA" id="ARBA00022801"/>
    </source>
</evidence>
<dbReference type="Proteomes" id="UP000601789">
    <property type="component" value="Unassembled WGS sequence"/>
</dbReference>
<evidence type="ECO:0000256" key="1">
    <source>
        <dbReference type="ARBA" id="ARBA00022487"/>
    </source>
</evidence>